<organism evidence="2 3">
    <name type="scientific">Niveomyces insectorum RCEF 264</name>
    <dbReference type="NCBI Taxonomy" id="1081102"/>
    <lineage>
        <taxon>Eukaryota</taxon>
        <taxon>Fungi</taxon>
        <taxon>Dikarya</taxon>
        <taxon>Ascomycota</taxon>
        <taxon>Pezizomycotina</taxon>
        <taxon>Sordariomycetes</taxon>
        <taxon>Hypocreomycetidae</taxon>
        <taxon>Hypocreales</taxon>
        <taxon>Cordycipitaceae</taxon>
        <taxon>Niveomyces</taxon>
    </lineage>
</organism>
<name>A0A167PVL2_9HYPO</name>
<dbReference type="Pfam" id="PF09724">
    <property type="entry name" value="Dcc1"/>
    <property type="match status" value="1"/>
</dbReference>
<dbReference type="GO" id="GO:0031390">
    <property type="term" value="C:Ctf18 RFC-like complex"/>
    <property type="evidence" value="ECO:0007669"/>
    <property type="project" value="InterPro"/>
</dbReference>
<feature type="compositionally biased region" description="Basic and acidic residues" evidence="1">
    <location>
        <begin position="134"/>
        <end position="143"/>
    </location>
</feature>
<feature type="compositionally biased region" description="Low complexity" evidence="1">
    <location>
        <begin position="114"/>
        <end position="132"/>
    </location>
</feature>
<sequence length="143" mass="14559">MPSSQDSSAGIPFVHGPDCVGYRLLELPPALATSSSTESWSLASVDGQARLHTGGRTYALRQKNTSNALLLLRAGPVADPGNAGGDAASDAAVVPGLTAVATLHETVELLEEAAAGTTGSAAAPRPAATTARGKWHEKFGRTR</sequence>
<proteinExistence type="predicted"/>
<evidence type="ECO:0000313" key="3">
    <source>
        <dbReference type="Proteomes" id="UP000076874"/>
    </source>
</evidence>
<keyword evidence="3" id="KW-1185">Reference proteome</keyword>
<gene>
    <name evidence="2" type="ORF">SPI_07449</name>
</gene>
<accession>A0A167PVL2</accession>
<dbReference type="InterPro" id="IPR019128">
    <property type="entry name" value="Dcc1"/>
</dbReference>
<reference evidence="2 3" key="1">
    <citation type="journal article" date="2016" name="Genome Biol. Evol.">
        <title>Divergent and convergent evolution of fungal pathogenicity.</title>
        <authorList>
            <person name="Shang Y."/>
            <person name="Xiao G."/>
            <person name="Zheng P."/>
            <person name="Cen K."/>
            <person name="Zhan S."/>
            <person name="Wang C."/>
        </authorList>
    </citation>
    <scope>NUCLEOTIDE SEQUENCE [LARGE SCALE GENOMIC DNA]</scope>
    <source>
        <strain evidence="2 3">RCEF 264</strain>
    </source>
</reference>
<dbReference type="Proteomes" id="UP000076874">
    <property type="component" value="Unassembled WGS sequence"/>
</dbReference>
<dbReference type="GO" id="GO:0007064">
    <property type="term" value="P:mitotic sister chromatid cohesion"/>
    <property type="evidence" value="ECO:0007669"/>
    <property type="project" value="InterPro"/>
</dbReference>
<dbReference type="EMBL" id="AZHD01000015">
    <property type="protein sequence ID" value="OAA57068.1"/>
    <property type="molecule type" value="Genomic_DNA"/>
</dbReference>
<dbReference type="AlphaFoldDB" id="A0A167PVL2"/>
<evidence type="ECO:0000256" key="1">
    <source>
        <dbReference type="SAM" id="MobiDB-lite"/>
    </source>
</evidence>
<comment type="caution">
    <text evidence="2">The sequence shown here is derived from an EMBL/GenBank/DDBJ whole genome shotgun (WGS) entry which is preliminary data.</text>
</comment>
<dbReference type="STRING" id="1081102.A0A167PVL2"/>
<evidence type="ECO:0000313" key="2">
    <source>
        <dbReference type="EMBL" id="OAA57068.1"/>
    </source>
</evidence>
<feature type="region of interest" description="Disordered" evidence="1">
    <location>
        <begin position="114"/>
        <end position="143"/>
    </location>
</feature>
<protein>
    <submittedName>
        <fullName evidence="2">Sister chromatid cohesion protein DCC1</fullName>
    </submittedName>
</protein>